<evidence type="ECO:0000256" key="3">
    <source>
        <dbReference type="ARBA" id="ARBA00023274"/>
    </source>
</evidence>
<dbReference type="Pfam" id="PF00318">
    <property type="entry name" value="Ribosomal_S2"/>
    <property type="match status" value="1"/>
</dbReference>
<accession>A0A381YZ08</accession>
<dbReference type="PRINTS" id="PR00395">
    <property type="entry name" value="RIBOSOMALS2"/>
</dbReference>
<dbReference type="GO" id="GO:0006412">
    <property type="term" value="P:translation"/>
    <property type="evidence" value="ECO:0007669"/>
    <property type="project" value="InterPro"/>
</dbReference>
<dbReference type="InterPro" id="IPR023591">
    <property type="entry name" value="Ribosomal_uS2_flav_dom_sf"/>
</dbReference>
<dbReference type="InterPro" id="IPR001865">
    <property type="entry name" value="Ribosomal_uS2"/>
</dbReference>
<dbReference type="CDD" id="cd01425">
    <property type="entry name" value="RPS2"/>
    <property type="match status" value="1"/>
</dbReference>
<evidence type="ECO:0000256" key="2">
    <source>
        <dbReference type="ARBA" id="ARBA00022980"/>
    </source>
</evidence>
<dbReference type="PROSITE" id="PS00962">
    <property type="entry name" value="RIBOSOMAL_S2_1"/>
    <property type="match status" value="1"/>
</dbReference>
<comment type="similarity">
    <text evidence="1">Belongs to the universal ribosomal protein uS2 family.</text>
</comment>
<dbReference type="InterPro" id="IPR005706">
    <property type="entry name" value="Ribosomal_uS2_bac/mit/plastid"/>
</dbReference>
<dbReference type="Gene3D" id="3.40.50.10490">
    <property type="entry name" value="Glucose-6-phosphate isomerase like protein, domain 1"/>
    <property type="match status" value="1"/>
</dbReference>
<keyword evidence="2" id="KW-0689">Ribosomal protein</keyword>
<reference evidence="4" key="1">
    <citation type="submission" date="2018-05" db="EMBL/GenBank/DDBJ databases">
        <authorList>
            <person name="Lanie J.A."/>
            <person name="Ng W.-L."/>
            <person name="Kazmierczak K.M."/>
            <person name="Andrzejewski T.M."/>
            <person name="Davidsen T.M."/>
            <person name="Wayne K.J."/>
            <person name="Tettelin H."/>
            <person name="Glass J.I."/>
            <person name="Rusch D."/>
            <person name="Podicherti R."/>
            <person name="Tsui H.-C.T."/>
            <person name="Winkler M.E."/>
        </authorList>
    </citation>
    <scope>NUCLEOTIDE SEQUENCE</scope>
</reference>
<dbReference type="Gene3D" id="1.10.287.610">
    <property type="entry name" value="Helix hairpin bin"/>
    <property type="match status" value="1"/>
</dbReference>
<protein>
    <recommendedName>
        <fullName evidence="5">30S ribosomal protein S2</fullName>
    </recommendedName>
</protein>
<evidence type="ECO:0000313" key="4">
    <source>
        <dbReference type="EMBL" id="SVA82276.1"/>
    </source>
</evidence>
<dbReference type="GO" id="GO:0003735">
    <property type="term" value="F:structural constituent of ribosome"/>
    <property type="evidence" value="ECO:0007669"/>
    <property type="project" value="InterPro"/>
</dbReference>
<dbReference type="AlphaFoldDB" id="A0A381YZ08"/>
<dbReference type="InterPro" id="IPR018130">
    <property type="entry name" value="Ribosomal_uS2_CS"/>
</dbReference>
<dbReference type="PANTHER" id="PTHR12534:SF0">
    <property type="entry name" value="SMALL RIBOSOMAL SUBUNIT PROTEIN US2M"/>
    <property type="match status" value="1"/>
</dbReference>
<gene>
    <name evidence="4" type="ORF">METZ01_LOCUS135130</name>
</gene>
<dbReference type="PANTHER" id="PTHR12534">
    <property type="entry name" value="30S RIBOSOMAL PROTEIN S2 PROKARYOTIC AND ORGANELLAR"/>
    <property type="match status" value="1"/>
</dbReference>
<dbReference type="SUPFAM" id="SSF52313">
    <property type="entry name" value="Ribosomal protein S2"/>
    <property type="match status" value="1"/>
</dbReference>
<name>A0A381YZ08_9ZZZZ</name>
<sequence>MNLPEVTIEQLLEAGVHFGHNVRRWNPKMEQYIFGVRNNIHVFDLRITLPLINSALVKLHEVASKSGKVLFVGTKKQCSLIIKEIAHENKQFYVNKRWLGGTLTNWKTISKSINRLDELELILSENNSTQNLSKKELLNLSREKDKLLSNIGGIRNLGGKPDLLVIFDIVKDKLAVLEAKKLSIPIIAISDSNSNPEPIDFVIPGNDDAIRSINIYANFFRETLSDAKEVSKDFELEKNKNNKIDTETKEMPAKLATSSK</sequence>
<dbReference type="EMBL" id="UINC01019435">
    <property type="protein sequence ID" value="SVA82276.1"/>
    <property type="molecule type" value="Genomic_DNA"/>
</dbReference>
<dbReference type="GO" id="GO:0022627">
    <property type="term" value="C:cytosolic small ribosomal subunit"/>
    <property type="evidence" value="ECO:0007669"/>
    <property type="project" value="TreeGrafter"/>
</dbReference>
<organism evidence="4">
    <name type="scientific">marine metagenome</name>
    <dbReference type="NCBI Taxonomy" id="408172"/>
    <lineage>
        <taxon>unclassified sequences</taxon>
        <taxon>metagenomes</taxon>
        <taxon>ecological metagenomes</taxon>
    </lineage>
</organism>
<proteinExistence type="inferred from homology"/>
<dbReference type="NCBIfam" id="TIGR01011">
    <property type="entry name" value="rpsB_bact"/>
    <property type="match status" value="1"/>
</dbReference>
<keyword evidence="3" id="KW-0687">Ribonucleoprotein</keyword>
<evidence type="ECO:0000256" key="1">
    <source>
        <dbReference type="ARBA" id="ARBA00006242"/>
    </source>
</evidence>
<evidence type="ECO:0008006" key="5">
    <source>
        <dbReference type="Google" id="ProtNLM"/>
    </source>
</evidence>
<dbReference type="HAMAP" id="MF_00291_B">
    <property type="entry name" value="Ribosomal_uS2_B"/>
    <property type="match status" value="1"/>
</dbReference>